<dbReference type="GO" id="GO:0005737">
    <property type="term" value="C:cytoplasm"/>
    <property type="evidence" value="ECO:0007669"/>
    <property type="project" value="UniProtKB-SubCell"/>
</dbReference>
<dbReference type="GO" id="GO:0003676">
    <property type="term" value="F:nucleic acid binding"/>
    <property type="evidence" value="ECO:0007669"/>
    <property type="project" value="UniProtKB-UniRule"/>
</dbReference>
<keyword evidence="13" id="KW-0464">Manganese</keyword>
<dbReference type="InterPro" id="IPR011320">
    <property type="entry name" value="RNase_H1_N"/>
</dbReference>
<dbReference type="Gene3D" id="3.40.970.10">
    <property type="entry name" value="Ribonuclease H1, N-terminal domain"/>
    <property type="match status" value="1"/>
</dbReference>
<comment type="function">
    <text evidence="3 12">Endonuclease that specifically degrades the RNA of RNA-DNA hybrids.</text>
</comment>
<keyword evidence="16" id="KW-1185">Reference proteome</keyword>
<keyword evidence="8 12" id="KW-0479">Metal-binding</keyword>
<keyword evidence="11 12" id="KW-0460">Magnesium</keyword>
<sequence>MVGKGLAMLYATDEKSEARKIMAKRKFYVVWQGIRPGVYSSWDDCKAQVSGVENARYKSFETREEAEAAFNDNPWKHLGKTGTKPRKPPLTKATYILESIAVDAACSGNPGLMEYRGVFVADGMEIFHVGPLKEGTNNIGEFLAIVHALALLKQKKSKLPIYSDSVNAIKWVANKKCNTKLTPTPENQPIFDLIARAEKWLSENSYENPIIKWETDSWGEIPADFGRK</sequence>
<dbReference type="Gene3D" id="3.30.420.10">
    <property type="entry name" value="Ribonuclease H-like superfamily/Ribonuclease H"/>
    <property type="match status" value="1"/>
</dbReference>
<keyword evidence="10 12" id="KW-0378">Hydrolase</keyword>
<organism evidence="15 16">
    <name type="scientific">Petrimonas mucosa</name>
    <dbReference type="NCBI Taxonomy" id="1642646"/>
    <lineage>
        <taxon>Bacteria</taxon>
        <taxon>Pseudomonadati</taxon>
        <taxon>Bacteroidota</taxon>
        <taxon>Bacteroidia</taxon>
        <taxon>Bacteroidales</taxon>
        <taxon>Dysgonomonadaceae</taxon>
        <taxon>Petrimonas</taxon>
    </lineage>
</organism>
<dbReference type="GO" id="GO:0043137">
    <property type="term" value="P:DNA replication, removal of RNA primer"/>
    <property type="evidence" value="ECO:0007669"/>
    <property type="project" value="TreeGrafter"/>
</dbReference>
<dbReference type="PROSITE" id="PS50879">
    <property type="entry name" value="RNASE_H_1"/>
    <property type="match status" value="1"/>
</dbReference>
<dbReference type="KEGG" id="pmuc:ING2E5A_2508"/>
<evidence type="ECO:0000256" key="4">
    <source>
        <dbReference type="ARBA" id="ARBA00005300"/>
    </source>
</evidence>
<dbReference type="PIRSF" id="PIRSF037839">
    <property type="entry name" value="Ribonuclease_H"/>
    <property type="match status" value="1"/>
</dbReference>
<feature type="binding site" evidence="13">
    <location>
        <position position="141"/>
    </location>
    <ligand>
        <name>Mg(2+)</name>
        <dbReference type="ChEBI" id="CHEBI:18420"/>
        <label>2</label>
    </ligand>
</feature>
<feature type="binding site" evidence="13">
    <location>
        <position position="224"/>
    </location>
    <ligand>
        <name>Mg(2+)</name>
        <dbReference type="ChEBI" id="CHEBI:18420"/>
        <label>1</label>
    </ligand>
</feature>
<dbReference type="AlphaFoldDB" id="A0A1G4G9Y0"/>
<evidence type="ECO:0000256" key="9">
    <source>
        <dbReference type="ARBA" id="ARBA00022759"/>
    </source>
</evidence>
<dbReference type="GO" id="GO:0046872">
    <property type="term" value="F:metal ion binding"/>
    <property type="evidence" value="ECO:0007669"/>
    <property type="project" value="UniProtKB-KW"/>
</dbReference>
<evidence type="ECO:0000256" key="10">
    <source>
        <dbReference type="ARBA" id="ARBA00022801"/>
    </source>
</evidence>
<evidence type="ECO:0000256" key="3">
    <source>
        <dbReference type="ARBA" id="ARBA00004065"/>
    </source>
</evidence>
<feature type="binding site" evidence="13">
    <location>
        <position position="103"/>
    </location>
    <ligand>
        <name>Mg(2+)</name>
        <dbReference type="ChEBI" id="CHEBI:18420"/>
        <label>1</label>
    </ligand>
</feature>
<dbReference type="GO" id="GO:0004523">
    <property type="term" value="F:RNA-DNA hybrid ribonuclease activity"/>
    <property type="evidence" value="ECO:0007669"/>
    <property type="project" value="UniProtKB-UniRule"/>
</dbReference>
<evidence type="ECO:0000256" key="7">
    <source>
        <dbReference type="ARBA" id="ARBA00022722"/>
    </source>
</evidence>
<keyword evidence="12" id="KW-0963">Cytoplasm</keyword>
<evidence type="ECO:0000256" key="2">
    <source>
        <dbReference type="ARBA" id="ARBA00001946"/>
    </source>
</evidence>
<evidence type="ECO:0000256" key="8">
    <source>
        <dbReference type="ARBA" id="ARBA00022723"/>
    </source>
</evidence>
<dbReference type="PANTHER" id="PTHR10642:SF26">
    <property type="entry name" value="RIBONUCLEASE H1"/>
    <property type="match status" value="1"/>
</dbReference>
<dbReference type="InterPro" id="IPR012337">
    <property type="entry name" value="RNaseH-like_sf"/>
</dbReference>
<evidence type="ECO:0000313" key="15">
    <source>
        <dbReference type="EMBL" id="SCM59305.1"/>
    </source>
</evidence>
<feature type="binding site" evidence="13">
    <location>
        <position position="164"/>
    </location>
    <ligand>
        <name>Mg(2+)</name>
        <dbReference type="ChEBI" id="CHEBI:18420"/>
        <label>2</label>
    </ligand>
</feature>
<protein>
    <recommendedName>
        <fullName evidence="6 12">Ribonuclease H</fullName>
        <ecNumber evidence="5 12">3.1.26.4</ecNumber>
    </recommendedName>
</protein>
<dbReference type="EC" id="3.1.26.4" evidence="5 12"/>
<dbReference type="Pfam" id="PF01693">
    <property type="entry name" value="Cauli_VI"/>
    <property type="match status" value="1"/>
</dbReference>
<dbReference type="InterPro" id="IPR050092">
    <property type="entry name" value="RNase_H"/>
</dbReference>
<evidence type="ECO:0000256" key="12">
    <source>
        <dbReference type="PIRNR" id="PIRNR037839"/>
    </source>
</evidence>
<accession>A0A1G4G9Y0</accession>
<evidence type="ECO:0000313" key="16">
    <source>
        <dbReference type="Proteomes" id="UP000178485"/>
    </source>
</evidence>
<keyword evidence="9 12" id="KW-0255">Endonuclease</keyword>
<evidence type="ECO:0000256" key="1">
    <source>
        <dbReference type="ARBA" id="ARBA00000077"/>
    </source>
</evidence>
<dbReference type="STRING" id="1642646.ING2E5A_2508"/>
<dbReference type="InterPro" id="IPR002156">
    <property type="entry name" value="RNaseH_domain"/>
</dbReference>
<evidence type="ECO:0000256" key="11">
    <source>
        <dbReference type="ARBA" id="ARBA00022842"/>
    </source>
</evidence>
<reference evidence="15 16" key="1">
    <citation type="submission" date="2016-08" db="EMBL/GenBank/DDBJ databases">
        <authorList>
            <person name="Seilhamer J.J."/>
        </authorList>
    </citation>
    <scope>NUCLEOTIDE SEQUENCE [LARGE SCALE GENOMIC DNA]</scope>
    <source>
        <strain evidence="15">ING2-E5A</strain>
    </source>
</reference>
<gene>
    <name evidence="15" type="primary">rnhA</name>
    <name evidence="15" type="ORF">ING2E5A_2508</name>
</gene>
<dbReference type="InterPro" id="IPR037056">
    <property type="entry name" value="RNase_H1_N_sf"/>
</dbReference>
<dbReference type="InterPro" id="IPR009027">
    <property type="entry name" value="Ribosomal_bL9/RNase_H1_N"/>
</dbReference>
<keyword evidence="7 12" id="KW-0540">Nuclease</keyword>
<evidence type="ECO:0000256" key="13">
    <source>
        <dbReference type="PIRSR" id="PIRSR037839-1"/>
    </source>
</evidence>
<feature type="domain" description="RNase H type-1" evidence="14">
    <location>
        <begin position="94"/>
        <end position="228"/>
    </location>
</feature>
<evidence type="ECO:0000256" key="5">
    <source>
        <dbReference type="ARBA" id="ARBA00012180"/>
    </source>
</evidence>
<dbReference type="Pfam" id="PF00075">
    <property type="entry name" value="RNase_H"/>
    <property type="match status" value="1"/>
</dbReference>
<evidence type="ECO:0000259" key="14">
    <source>
        <dbReference type="PROSITE" id="PS50879"/>
    </source>
</evidence>
<evidence type="ECO:0000256" key="6">
    <source>
        <dbReference type="ARBA" id="ARBA00017721"/>
    </source>
</evidence>
<dbReference type="Proteomes" id="UP000178485">
    <property type="component" value="Chromosome i"/>
</dbReference>
<comment type="cofactor">
    <cofactor evidence="13">
        <name>Mn(2+)</name>
        <dbReference type="ChEBI" id="CHEBI:29035"/>
    </cofactor>
    <cofactor evidence="13">
        <name>Mg(2+)</name>
        <dbReference type="ChEBI" id="CHEBI:18420"/>
    </cofactor>
    <text evidence="13">Binds 2 metal ions per subunit. Manganese or magnesium.</text>
</comment>
<comment type="cofactor">
    <cofactor evidence="2">
        <name>Mg(2+)</name>
        <dbReference type="ChEBI" id="CHEBI:18420"/>
    </cofactor>
</comment>
<comment type="subcellular location">
    <subcellularLocation>
        <location evidence="12">Cytoplasm</location>
    </subcellularLocation>
</comment>
<dbReference type="SUPFAM" id="SSF53098">
    <property type="entry name" value="Ribonuclease H-like"/>
    <property type="match status" value="1"/>
</dbReference>
<dbReference type="EMBL" id="LT608328">
    <property type="protein sequence ID" value="SCM59305.1"/>
    <property type="molecule type" value="Genomic_DNA"/>
</dbReference>
<comment type="similarity">
    <text evidence="4 12">Belongs to the RNase H family.</text>
</comment>
<dbReference type="InterPro" id="IPR036397">
    <property type="entry name" value="RNaseH_sf"/>
</dbReference>
<dbReference type="PANTHER" id="PTHR10642">
    <property type="entry name" value="RIBONUCLEASE H1"/>
    <property type="match status" value="1"/>
</dbReference>
<dbReference type="FunFam" id="3.40.970.10:FF:000002">
    <property type="entry name" value="Ribonuclease H"/>
    <property type="match status" value="1"/>
</dbReference>
<dbReference type="SUPFAM" id="SSF55658">
    <property type="entry name" value="L9 N-domain-like"/>
    <property type="match status" value="1"/>
</dbReference>
<comment type="catalytic activity">
    <reaction evidence="1 12">
        <text>Endonucleolytic cleavage to 5'-phosphomonoester.</text>
        <dbReference type="EC" id="3.1.26.4"/>
    </reaction>
</comment>
<dbReference type="InterPro" id="IPR017290">
    <property type="entry name" value="RNase_H_bac"/>
</dbReference>
<name>A0A1G4G9Y0_9BACT</name>
<proteinExistence type="inferred from homology"/>